<keyword evidence="5" id="KW-0732">Signal</keyword>
<dbReference type="SUPFAM" id="SSF52151">
    <property type="entry name" value="FabD/lysophospholipase-like"/>
    <property type="match status" value="1"/>
</dbReference>
<evidence type="ECO:0000256" key="2">
    <source>
        <dbReference type="ARBA" id="ARBA00022963"/>
    </source>
</evidence>
<dbReference type="InterPro" id="IPR016035">
    <property type="entry name" value="Acyl_Trfase/lysoPLipase"/>
</dbReference>
<name>A0A7G7GDR8_9BACT</name>
<protein>
    <submittedName>
        <fullName evidence="7">Patatin-like phospholipase family protein</fullName>
    </submittedName>
</protein>
<keyword evidence="2 4" id="KW-0442">Lipid degradation</keyword>
<proteinExistence type="predicted"/>
<feature type="domain" description="PNPLA" evidence="6">
    <location>
        <begin position="32"/>
        <end position="220"/>
    </location>
</feature>
<organism evidence="7 8">
    <name type="scientific">Adhaeribacter swui</name>
    <dbReference type="NCBI Taxonomy" id="2086471"/>
    <lineage>
        <taxon>Bacteria</taxon>
        <taxon>Pseudomonadati</taxon>
        <taxon>Bacteroidota</taxon>
        <taxon>Cytophagia</taxon>
        <taxon>Cytophagales</taxon>
        <taxon>Hymenobacteraceae</taxon>
        <taxon>Adhaeribacter</taxon>
    </lineage>
</organism>
<keyword evidence="1 4" id="KW-0378">Hydrolase</keyword>
<dbReference type="GO" id="GO:0016787">
    <property type="term" value="F:hydrolase activity"/>
    <property type="evidence" value="ECO:0007669"/>
    <property type="project" value="UniProtKB-UniRule"/>
</dbReference>
<evidence type="ECO:0000256" key="5">
    <source>
        <dbReference type="SAM" id="SignalP"/>
    </source>
</evidence>
<accession>A0A7G7GDR8</accession>
<feature type="short sequence motif" description="DGA/G" evidence="4">
    <location>
        <begin position="207"/>
        <end position="209"/>
    </location>
</feature>
<keyword evidence="8" id="KW-1185">Reference proteome</keyword>
<evidence type="ECO:0000256" key="4">
    <source>
        <dbReference type="PROSITE-ProRule" id="PRU01161"/>
    </source>
</evidence>
<evidence type="ECO:0000259" key="6">
    <source>
        <dbReference type="PROSITE" id="PS51635"/>
    </source>
</evidence>
<dbReference type="KEGG" id="aswu:HUW51_22230"/>
<evidence type="ECO:0000256" key="3">
    <source>
        <dbReference type="ARBA" id="ARBA00023098"/>
    </source>
</evidence>
<feature type="chain" id="PRO_5028834012" evidence="5">
    <location>
        <begin position="23"/>
        <end position="407"/>
    </location>
</feature>
<gene>
    <name evidence="7" type="ORF">HUW51_22230</name>
</gene>
<reference evidence="7 8" key="1">
    <citation type="journal article" date="2018" name="Int. J. Syst. Evol. Microbiol.">
        <title>Adhaeribacter swui sp. nov., isolated from wet mud.</title>
        <authorList>
            <person name="Kim D.U."/>
            <person name="Kim K.W."/>
            <person name="Kang M.S."/>
            <person name="Kim J.Y."/>
            <person name="Jang J.H."/>
            <person name="Kim M.K."/>
        </authorList>
    </citation>
    <scope>NUCLEOTIDE SEQUENCE [LARGE SCALE GENOMIC DNA]</scope>
    <source>
        <strain evidence="7 8">KCTC 52873</strain>
    </source>
</reference>
<dbReference type="InterPro" id="IPR050301">
    <property type="entry name" value="NTE"/>
</dbReference>
<dbReference type="AlphaFoldDB" id="A0A7G7GDR8"/>
<dbReference type="Pfam" id="PF01734">
    <property type="entry name" value="Patatin"/>
    <property type="match status" value="1"/>
</dbReference>
<dbReference type="PANTHER" id="PTHR14226:SF57">
    <property type="entry name" value="BLR7027 PROTEIN"/>
    <property type="match status" value="1"/>
</dbReference>
<keyword evidence="3 4" id="KW-0443">Lipid metabolism</keyword>
<feature type="signal peptide" evidence="5">
    <location>
        <begin position="1"/>
        <end position="22"/>
    </location>
</feature>
<feature type="short sequence motif" description="GXSXG" evidence="4">
    <location>
        <begin position="63"/>
        <end position="67"/>
    </location>
</feature>
<evidence type="ECO:0000313" key="7">
    <source>
        <dbReference type="EMBL" id="QNF35302.1"/>
    </source>
</evidence>
<dbReference type="PROSITE" id="PS51635">
    <property type="entry name" value="PNPLA"/>
    <property type="match status" value="1"/>
</dbReference>
<feature type="short sequence motif" description="GXGXXG" evidence="4">
    <location>
        <begin position="36"/>
        <end position="41"/>
    </location>
</feature>
<evidence type="ECO:0000313" key="8">
    <source>
        <dbReference type="Proteomes" id="UP000515237"/>
    </source>
</evidence>
<dbReference type="EMBL" id="CP055156">
    <property type="protein sequence ID" value="QNF35302.1"/>
    <property type="molecule type" value="Genomic_DNA"/>
</dbReference>
<dbReference type="Proteomes" id="UP000515237">
    <property type="component" value="Chromosome"/>
</dbReference>
<evidence type="ECO:0000256" key="1">
    <source>
        <dbReference type="ARBA" id="ARBA00022801"/>
    </source>
</evidence>
<feature type="active site" description="Nucleophile" evidence="4">
    <location>
        <position position="65"/>
    </location>
</feature>
<sequence length="407" mass="45824">MRKFYPLGLLLLLLNFSSQLFAQTPAYNNRLLVVGGGGARGAWAAGFAKNLSTKYGPYRTVYGTSTGSLMAPLIVLNHFDALKTAYTSVTQRSIFNVNPFNPKTGNIKALPAIFRLIIGKNTLGESKNLRKLINQFVSAEQYSSIRNSPEKLSFTVTVVDLTTGKTEYKSSQNITDSEQMKDWMWASANQPLFMSYYPRKGKSVYVDGGVLEPVPLTEALRYALKDKTINDIDVIINQPITPLLDTVFEDRGVLKSLNRLVSVWLTEIRDNDTLISQLIALAVNNQITEQMLMALNKNNLVTPALPDSDDINIHLHYFPPNLYTPENQKELLFDKQRMLQMWQAGESGQEDPNPKFNIDSFLNPRMLNENTTLLNFGNLKQADQPITLPRTLVERFLNNLNKVLITP</sequence>
<dbReference type="GO" id="GO:0016042">
    <property type="term" value="P:lipid catabolic process"/>
    <property type="evidence" value="ECO:0007669"/>
    <property type="project" value="UniProtKB-UniRule"/>
</dbReference>
<feature type="active site" description="Proton acceptor" evidence="4">
    <location>
        <position position="207"/>
    </location>
</feature>
<dbReference type="PANTHER" id="PTHR14226">
    <property type="entry name" value="NEUROPATHY TARGET ESTERASE/SWISS CHEESE D.MELANOGASTER"/>
    <property type="match status" value="1"/>
</dbReference>
<dbReference type="Gene3D" id="3.40.1090.10">
    <property type="entry name" value="Cytosolic phospholipase A2 catalytic domain"/>
    <property type="match status" value="1"/>
</dbReference>
<dbReference type="RefSeq" id="WP_185271793.1">
    <property type="nucleotide sequence ID" value="NZ_CP055156.1"/>
</dbReference>
<dbReference type="InterPro" id="IPR002641">
    <property type="entry name" value="PNPLA_dom"/>
</dbReference>